<protein>
    <submittedName>
        <fullName evidence="2">Uncharacterized protein</fullName>
    </submittedName>
</protein>
<dbReference type="OrthoDB" id="10266980at2759"/>
<name>A0A139IPS9_9PEZI</name>
<evidence type="ECO:0000256" key="1">
    <source>
        <dbReference type="SAM" id="MobiDB-lite"/>
    </source>
</evidence>
<sequence>MSQEEAKGYVLEMIELTWEVKNESIKVMKALTVEEVKAQDATKQAAAAEAMELEEVDKNDERSDHRMERA</sequence>
<feature type="region of interest" description="Disordered" evidence="1">
    <location>
        <begin position="45"/>
        <end position="70"/>
    </location>
</feature>
<gene>
    <name evidence="2" type="ORF">AC579_6678</name>
</gene>
<evidence type="ECO:0000313" key="3">
    <source>
        <dbReference type="Proteomes" id="UP000073492"/>
    </source>
</evidence>
<reference evidence="2 3" key="1">
    <citation type="submission" date="2015-07" db="EMBL/GenBank/DDBJ databases">
        <title>Comparative genomics of the Sigatoka disease complex on banana suggests a link between parallel evolutionary changes in Pseudocercospora fijiensis and Pseudocercospora eumusae and increased virulence on the banana host.</title>
        <authorList>
            <person name="Chang T.-C."/>
            <person name="Salvucci A."/>
            <person name="Crous P.W."/>
            <person name="Stergiopoulos I."/>
        </authorList>
    </citation>
    <scope>NUCLEOTIDE SEQUENCE [LARGE SCALE GENOMIC DNA]</scope>
    <source>
        <strain evidence="2 3">CBS 116634</strain>
    </source>
</reference>
<dbReference type="AlphaFoldDB" id="A0A139IPS9"/>
<feature type="compositionally biased region" description="Basic and acidic residues" evidence="1">
    <location>
        <begin position="59"/>
        <end position="70"/>
    </location>
</feature>
<dbReference type="EMBL" id="LFZO01000033">
    <property type="protein sequence ID" value="KXT16610.1"/>
    <property type="molecule type" value="Genomic_DNA"/>
</dbReference>
<proteinExistence type="predicted"/>
<keyword evidence="3" id="KW-1185">Reference proteome</keyword>
<accession>A0A139IPS9</accession>
<organism evidence="2 3">
    <name type="scientific">Pseudocercospora musae</name>
    <dbReference type="NCBI Taxonomy" id="113226"/>
    <lineage>
        <taxon>Eukaryota</taxon>
        <taxon>Fungi</taxon>
        <taxon>Dikarya</taxon>
        <taxon>Ascomycota</taxon>
        <taxon>Pezizomycotina</taxon>
        <taxon>Dothideomycetes</taxon>
        <taxon>Dothideomycetidae</taxon>
        <taxon>Mycosphaerellales</taxon>
        <taxon>Mycosphaerellaceae</taxon>
        <taxon>Pseudocercospora</taxon>
    </lineage>
</organism>
<comment type="caution">
    <text evidence="2">The sequence shown here is derived from an EMBL/GenBank/DDBJ whole genome shotgun (WGS) entry which is preliminary data.</text>
</comment>
<evidence type="ECO:0000313" key="2">
    <source>
        <dbReference type="EMBL" id="KXT16610.1"/>
    </source>
</evidence>
<dbReference type="Proteomes" id="UP000073492">
    <property type="component" value="Unassembled WGS sequence"/>
</dbReference>